<evidence type="ECO:0000313" key="2">
    <source>
        <dbReference type="Proteomes" id="UP001151760"/>
    </source>
</evidence>
<dbReference type="EMBL" id="BQNB010013766">
    <property type="protein sequence ID" value="GJT20010.1"/>
    <property type="molecule type" value="Genomic_DNA"/>
</dbReference>
<protein>
    <submittedName>
        <fullName evidence="1">Uncharacterized protein</fullName>
    </submittedName>
</protein>
<organism evidence="1 2">
    <name type="scientific">Tanacetum coccineum</name>
    <dbReference type="NCBI Taxonomy" id="301880"/>
    <lineage>
        <taxon>Eukaryota</taxon>
        <taxon>Viridiplantae</taxon>
        <taxon>Streptophyta</taxon>
        <taxon>Embryophyta</taxon>
        <taxon>Tracheophyta</taxon>
        <taxon>Spermatophyta</taxon>
        <taxon>Magnoliopsida</taxon>
        <taxon>eudicotyledons</taxon>
        <taxon>Gunneridae</taxon>
        <taxon>Pentapetalae</taxon>
        <taxon>asterids</taxon>
        <taxon>campanulids</taxon>
        <taxon>Asterales</taxon>
        <taxon>Asteraceae</taxon>
        <taxon>Asteroideae</taxon>
        <taxon>Anthemideae</taxon>
        <taxon>Anthemidinae</taxon>
        <taxon>Tanacetum</taxon>
    </lineage>
</organism>
<reference evidence="1" key="1">
    <citation type="journal article" date="2022" name="Int. J. Mol. Sci.">
        <title>Draft Genome of Tanacetum Coccineum: Genomic Comparison of Closely Related Tanacetum-Family Plants.</title>
        <authorList>
            <person name="Yamashiro T."/>
            <person name="Shiraishi A."/>
            <person name="Nakayama K."/>
            <person name="Satake H."/>
        </authorList>
    </citation>
    <scope>NUCLEOTIDE SEQUENCE</scope>
</reference>
<comment type="caution">
    <text evidence="1">The sequence shown here is derived from an EMBL/GenBank/DDBJ whole genome shotgun (WGS) entry which is preliminary data.</text>
</comment>
<feature type="non-terminal residue" evidence="1">
    <location>
        <position position="1"/>
    </location>
</feature>
<keyword evidence="2" id="KW-1185">Reference proteome</keyword>
<gene>
    <name evidence="1" type="ORF">Tco_0878716</name>
</gene>
<reference evidence="1" key="2">
    <citation type="submission" date="2022-01" db="EMBL/GenBank/DDBJ databases">
        <authorList>
            <person name="Yamashiro T."/>
            <person name="Shiraishi A."/>
            <person name="Satake H."/>
            <person name="Nakayama K."/>
        </authorList>
    </citation>
    <scope>NUCLEOTIDE SEQUENCE</scope>
</reference>
<accession>A0ABQ5BYM7</accession>
<proteinExistence type="predicted"/>
<evidence type="ECO:0000313" key="1">
    <source>
        <dbReference type="EMBL" id="GJT20010.1"/>
    </source>
</evidence>
<dbReference type="Proteomes" id="UP001151760">
    <property type="component" value="Unassembled WGS sequence"/>
</dbReference>
<sequence>SFGLAMDVVDCSSSKRASVTRAKEKASPKVVGLALNSSIYVKVYQFVKAEDMLYMISVQDLVMRLELARTLEDSDDRSIVTCGADG</sequence>
<name>A0ABQ5BYM7_9ASTR</name>